<dbReference type="Proteomes" id="UP000235786">
    <property type="component" value="Unassembled WGS sequence"/>
</dbReference>
<reference evidence="1 2" key="1">
    <citation type="submission" date="2016-04" db="EMBL/GenBank/DDBJ databases">
        <title>A degradative enzymes factory behind the ericoid mycorrhizal symbiosis.</title>
        <authorList>
            <consortium name="DOE Joint Genome Institute"/>
            <person name="Martino E."/>
            <person name="Morin E."/>
            <person name="Grelet G."/>
            <person name="Kuo A."/>
            <person name="Kohler A."/>
            <person name="Daghino S."/>
            <person name="Barry K."/>
            <person name="Choi C."/>
            <person name="Cichocki N."/>
            <person name="Clum A."/>
            <person name="Copeland A."/>
            <person name="Hainaut M."/>
            <person name="Haridas S."/>
            <person name="Labutti K."/>
            <person name="Lindquist E."/>
            <person name="Lipzen A."/>
            <person name="Khouja H.-R."/>
            <person name="Murat C."/>
            <person name="Ohm R."/>
            <person name="Olson A."/>
            <person name="Spatafora J."/>
            <person name="Veneault-Fourrey C."/>
            <person name="Henrissat B."/>
            <person name="Grigoriev I."/>
            <person name="Martin F."/>
            <person name="Perotto S."/>
        </authorList>
    </citation>
    <scope>NUCLEOTIDE SEQUENCE [LARGE SCALE GENOMIC DNA]</scope>
    <source>
        <strain evidence="1 2">F</strain>
    </source>
</reference>
<keyword evidence="2" id="KW-1185">Reference proteome</keyword>
<dbReference type="AlphaFoldDB" id="A0A2J6R7A4"/>
<gene>
    <name evidence="1" type="ORF">L207DRAFT_140219</name>
</gene>
<sequence>MQWNRETGTLALSIKLKTRDLCSCISCPNLSNLTCILSIVCSLGLSVLFREMTLTTNYTHLLVDSPYPKCT</sequence>
<proteinExistence type="predicted"/>
<accession>A0A2J6R7A4</accession>
<organism evidence="1 2">
    <name type="scientific">Hyaloscypha variabilis (strain UAMH 11265 / GT02V1 / F)</name>
    <name type="common">Meliniomyces variabilis</name>
    <dbReference type="NCBI Taxonomy" id="1149755"/>
    <lineage>
        <taxon>Eukaryota</taxon>
        <taxon>Fungi</taxon>
        <taxon>Dikarya</taxon>
        <taxon>Ascomycota</taxon>
        <taxon>Pezizomycotina</taxon>
        <taxon>Leotiomycetes</taxon>
        <taxon>Helotiales</taxon>
        <taxon>Hyaloscyphaceae</taxon>
        <taxon>Hyaloscypha</taxon>
        <taxon>Hyaloscypha variabilis</taxon>
    </lineage>
</organism>
<protein>
    <submittedName>
        <fullName evidence="1">Uncharacterized protein</fullName>
    </submittedName>
</protein>
<evidence type="ECO:0000313" key="2">
    <source>
        <dbReference type="Proteomes" id="UP000235786"/>
    </source>
</evidence>
<name>A0A2J6R7A4_HYAVF</name>
<dbReference type="EMBL" id="KZ613954">
    <property type="protein sequence ID" value="PMD34392.1"/>
    <property type="molecule type" value="Genomic_DNA"/>
</dbReference>
<evidence type="ECO:0000313" key="1">
    <source>
        <dbReference type="EMBL" id="PMD34392.1"/>
    </source>
</evidence>